<gene>
    <name evidence="1" type="ORF">RAG0_14113</name>
</gene>
<reference evidence="2" key="1">
    <citation type="submission" date="2016-03" db="EMBL/GenBank/DDBJ databases">
        <authorList>
            <person name="Guldener U."/>
        </authorList>
    </citation>
    <scope>NUCLEOTIDE SEQUENCE [LARGE SCALE GENOMIC DNA]</scope>
    <source>
        <strain evidence="2">04CH-RAC-A.6.1</strain>
    </source>
</reference>
<dbReference type="AlphaFoldDB" id="A0A1E1LFX5"/>
<proteinExistence type="predicted"/>
<protein>
    <submittedName>
        <fullName evidence="1">Uncharacterized protein</fullName>
    </submittedName>
</protein>
<evidence type="ECO:0000313" key="2">
    <source>
        <dbReference type="Proteomes" id="UP000178912"/>
    </source>
</evidence>
<dbReference type="OrthoDB" id="3528822at2759"/>
<keyword evidence="2" id="KW-1185">Reference proteome</keyword>
<organism evidence="1 2">
    <name type="scientific">Rhynchosporium agropyri</name>
    <dbReference type="NCBI Taxonomy" id="914238"/>
    <lineage>
        <taxon>Eukaryota</taxon>
        <taxon>Fungi</taxon>
        <taxon>Dikarya</taxon>
        <taxon>Ascomycota</taxon>
        <taxon>Pezizomycotina</taxon>
        <taxon>Leotiomycetes</taxon>
        <taxon>Helotiales</taxon>
        <taxon>Ploettnerulaceae</taxon>
        <taxon>Rhynchosporium</taxon>
    </lineage>
</organism>
<evidence type="ECO:0000313" key="1">
    <source>
        <dbReference type="EMBL" id="CZT09314.1"/>
    </source>
</evidence>
<name>A0A1E1LFX5_9HELO</name>
<dbReference type="EMBL" id="FJUX01000113">
    <property type="protein sequence ID" value="CZT09314.1"/>
    <property type="molecule type" value="Genomic_DNA"/>
</dbReference>
<dbReference type="Proteomes" id="UP000178912">
    <property type="component" value="Unassembled WGS sequence"/>
</dbReference>
<accession>A0A1E1LFX5</accession>
<sequence>MPRNEEAFLQALKISDNPNYAACTKYLSFVREIRSIYRLYDDLCANRLTLLTYECEYIFRRGSKRWQLSQIPDPQDADPVRYAVLASLVEALVDVFNWKMELGIRRGGRPCDQSEERATNFTREVNLSWTQGVSGIAQRVNLINRESEPFAKSDENFLGRNIEASAGHMYTTLYYSIIPCLYEPSPESTLAKAVICDVYTCRRKEIRVAKTEGKVFMSGHRSRCINEPQGSSAIAHPHSLLHKTFYTSLAVSS</sequence>